<organism evidence="1 2">
    <name type="scientific">Nephila pilipes</name>
    <name type="common">Giant wood spider</name>
    <name type="synonym">Nephila maculata</name>
    <dbReference type="NCBI Taxonomy" id="299642"/>
    <lineage>
        <taxon>Eukaryota</taxon>
        <taxon>Metazoa</taxon>
        <taxon>Ecdysozoa</taxon>
        <taxon>Arthropoda</taxon>
        <taxon>Chelicerata</taxon>
        <taxon>Arachnida</taxon>
        <taxon>Araneae</taxon>
        <taxon>Araneomorphae</taxon>
        <taxon>Entelegynae</taxon>
        <taxon>Araneoidea</taxon>
        <taxon>Nephilidae</taxon>
        <taxon>Nephila</taxon>
    </lineage>
</organism>
<protein>
    <submittedName>
        <fullName evidence="1">Uncharacterized protein</fullName>
    </submittedName>
</protein>
<dbReference type="Proteomes" id="UP000887013">
    <property type="component" value="Unassembled WGS sequence"/>
</dbReference>
<evidence type="ECO:0000313" key="2">
    <source>
        <dbReference type="Proteomes" id="UP000887013"/>
    </source>
</evidence>
<accession>A0A8X6QIU8</accession>
<gene>
    <name evidence="1" type="ORF">NPIL_240581</name>
</gene>
<name>A0A8X6QIU8_NEPPI</name>
<evidence type="ECO:0000313" key="1">
    <source>
        <dbReference type="EMBL" id="GFU21286.1"/>
    </source>
</evidence>
<comment type="caution">
    <text evidence="1">The sequence shown here is derived from an EMBL/GenBank/DDBJ whole genome shotgun (WGS) entry which is preliminary data.</text>
</comment>
<reference evidence="1" key="1">
    <citation type="submission" date="2020-08" db="EMBL/GenBank/DDBJ databases">
        <title>Multicomponent nature underlies the extraordinary mechanical properties of spider dragline silk.</title>
        <authorList>
            <person name="Kono N."/>
            <person name="Nakamura H."/>
            <person name="Mori M."/>
            <person name="Yoshida Y."/>
            <person name="Ohtoshi R."/>
            <person name="Malay A.D."/>
            <person name="Moran D.A.P."/>
            <person name="Tomita M."/>
            <person name="Numata K."/>
            <person name="Arakawa K."/>
        </authorList>
    </citation>
    <scope>NUCLEOTIDE SEQUENCE</scope>
</reference>
<proteinExistence type="predicted"/>
<sequence length="112" mass="12714">MANVSTASNFGIQNKAQILRVPVHQKRQTIHEKFWLQKVYTSIRVLLTLLSRLDMSTPDFQMTISSANKPILTPSRDNLFNTTQGQGEEGCTQNKALRKSLSQLKTSRHEIT</sequence>
<dbReference type="EMBL" id="BMAW01080820">
    <property type="protein sequence ID" value="GFU21286.1"/>
    <property type="molecule type" value="Genomic_DNA"/>
</dbReference>
<keyword evidence="2" id="KW-1185">Reference proteome</keyword>
<dbReference type="AlphaFoldDB" id="A0A8X6QIU8"/>